<comment type="catalytic activity">
    <reaction evidence="1">
        <text>[protein]-peptidylproline (omega=180) = [protein]-peptidylproline (omega=0)</text>
        <dbReference type="Rhea" id="RHEA:16237"/>
        <dbReference type="Rhea" id="RHEA-COMP:10747"/>
        <dbReference type="Rhea" id="RHEA-COMP:10748"/>
        <dbReference type="ChEBI" id="CHEBI:83833"/>
        <dbReference type="ChEBI" id="CHEBI:83834"/>
        <dbReference type="EC" id="5.2.1.8"/>
    </reaction>
</comment>
<dbReference type="EMBL" id="OC926532">
    <property type="protein sequence ID" value="CAD7656767.1"/>
    <property type="molecule type" value="Genomic_DNA"/>
</dbReference>
<protein>
    <recommendedName>
        <fullName evidence="2">peptidylprolyl isomerase</fullName>
        <ecNumber evidence="2">5.2.1.8</ecNumber>
    </recommendedName>
</protein>
<feature type="compositionally biased region" description="Basic and acidic residues" evidence="5">
    <location>
        <begin position="387"/>
        <end position="400"/>
    </location>
</feature>
<evidence type="ECO:0000313" key="8">
    <source>
        <dbReference type="Proteomes" id="UP000728032"/>
    </source>
</evidence>
<feature type="compositionally biased region" description="Basic and acidic residues" evidence="5">
    <location>
        <begin position="247"/>
        <end position="280"/>
    </location>
</feature>
<dbReference type="Pfam" id="PF00160">
    <property type="entry name" value="Pro_isomerase"/>
    <property type="match status" value="1"/>
</dbReference>
<keyword evidence="3" id="KW-0697">Rotamase</keyword>
<evidence type="ECO:0000256" key="3">
    <source>
        <dbReference type="ARBA" id="ARBA00023110"/>
    </source>
</evidence>
<feature type="domain" description="PPIase cyclophilin-type" evidence="6">
    <location>
        <begin position="12"/>
        <end position="177"/>
    </location>
</feature>
<feature type="compositionally biased region" description="Basic and acidic residues" evidence="5">
    <location>
        <begin position="489"/>
        <end position="515"/>
    </location>
</feature>
<dbReference type="InterPro" id="IPR002130">
    <property type="entry name" value="Cyclophilin-type_PPIase_dom"/>
</dbReference>
<dbReference type="PROSITE" id="PS50072">
    <property type="entry name" value="CSA_PPIASE_2"/>
    <property type="match status" value="1"/>
</dbReference>
<feature type="compositionally biased region" description="Basic residues" evidence="5">
    <location>
        <begin position="287"/>
        <end position="296"/>
    </location>
</feature>
<feature type="compositionally biased region" description="Basic and acidic residues" evidence="5">
    <location>
        <begin position="302"/>
        <end position="320"/>
    </location>
</feature>
<feature type="compositionally biased region" description="Basic and acidic residues" evidence="5">
    <location>
        <begin position="328"/>
        <end position="376"/>
    </location>
</feature>
<evidence type="ECO:0000259" key="6">
    <source>
        <dbReference type="PROSITE" id="PS50072"/>
    </source>
</evidence>
<feature type="region of interest" description="Disordered" evidence="5">
    <location>
        <begin position="182"/>
        <end position="529"/>
    </location>
</feature>
<dbReference type="EMBL" id="CAJPVJ010011707">
    <property type="protein sequence ID" value="CAG2173954.1"/>
    <property type="molecule type" value="Genomic_DNA"/>
</dbReference>
<dbReference type="PANTHER" id="PTHR11071">
    <property type="entry name" value="PEPTIDYL-PROLYL CIS-TRANS ISOMERASE"/>
    <property type="match status" value="1"/>
</dbReference>
<evidence type="ECO:0000256" key="4">
    <source>
        <dbReference type="ARBA" id="ARBA00023235"/>
    </source>
</evidence>
<feature type="compositionally biased region" description="Basic residues" evidence="5">
    <location>
        <begin position="214"/>
        <end position="225"/>
    </location>
</feature>
<reference evidence="7" key="1">
    <citation type="submission" date="2020-11" db="EMBL/GenBank/DDBJ databases">
        <authorList>
            <person name="Tran Van P."/>
        </authorList>
    </citation>
    <scope>NUCLEOTIDE SEQUENCE</scope>
</reference>
<gene>
    <name evidence="7" type="ORF">ONB1V03_LOCUS13403</name>
</gene>
<dbReference type="GO" id="GO:0003755">
    <property type="term" value="F:peptidyl-prolyl cis-trans isomerase activity"/>
    <property type="evidence" value="ECO:0007669"/>
    <property type="project" value="UniProtKB-KW"/>
</dbReference>
<dbReference type="Proteomes" id="UP000728032">
    <property type="component" value="Unassembled WGS sequence"/>
</dbReference>
<evidence type="ECO:0000313" key="7">
    <source>
        <dbReference type="EMBL" id="CAD7656767.1"/>
    </source>
</evidence>
<dbReference type="EC" id="5.2.1.8" evidence="2"/>
<dbReference type="PANTHER" id="PTHR11071:SF565">
    <property type="entry name" value="MOCA-CYP, ISOFORM A"/>
    <property type="match status" value="1"/>
</dbReference>
<dbReference type="FunFam" id="2.40.100.10:FF:000005">
    <property type="entry name" value="Peptidyl-prolyl cis-trans isomerase G"/>
    <property type="match status" value="1"/>
</dbReference>
<feature type="compositionally biased region" description="Basic and acidic residues" evidence="5">
    <location>
        <begin position="226"/>
        <end position="240"/>
    </location>
</feature>
<dbReference type="GO" id="GO:0006457">
    <property type="term" value="P:protein folding"/>
    <property type="evidence" value="ECO:0007669"/>
    <property type="project" value="TreeGrafter"/>
</dbReference>
<dbReference type="PRINTS" id="PR00153">
    <property type="entry name" value="CSAPPISMRASE"/>
</dbReference>
<sequence length="529" mass="61897">MTDIKKLRHRCFFDITIGDQNVGRIVFELFNDVCPKTCDNFRSLCTGEKGLAKTTAKPLHYKNVLFHRVVKNFIIQSGDFSMGNGRGGESIFGGTFNDENFDIKHDKPFLLSMANRGKNTNGSQFFITLNTAKHLDGVHVVFGHVLSGHEVINEIQNQTTDKDGKPVVDVVIANCGELIPQIKPKDKKKKHKKEKSKKSDGELSSDEDRDGERKHKKKKESKHKKNKEETKDEDDKKEDELNVECSVKAEEIPEIPENKFLMRDTEQTDDKLEKEPKERITPSGRQFRGRGAKHYRTPSPNGDHRRSRSETPPRWKREQSRIISFKEIVARSKRDHENDGFGRNWSERRDSFRQRNYNRNRDYDNRHQFVRAVRDDSDNENSYNRQTYERKRVFTEEPPIRRSRRSPSPEKERHRNTDAFYANSDSESDRDSVNGRHFIKSAVKVSDDIPRHQKERRNSGEIRDNQRHESQVDLTDIPLPNTDTNSNKRSNEKHERDDNKRKRSNSREKLSESSHKKVSHRRRQSSDSH</sequence>
<dbReference type="InterPro" id="IPR029000">
    <property type="entry name" value="Cyclophilin-like_dom_sf"/>
</dbReference>
<dbReference type="SUPFAM" id="SSF50891">
    <property type="entry name" value="Cyclophilin-like"/>
    <property type="match status" value="1"/>
</dbReference>
<accession>A0A7R9MAR3</accession>
<evidence type="ECO:0000256" key="5">
    <source>
        <dbReference type="SAM" id="MobiDB-lite"/>
    </source>
</evidence>
<keyword evidence="8" id="KW-1185">Reference proteome</keyword>
<evidence type="ECO:0000256" key="1">
    <source>
        <dbReference type="ARBA" id="ARBA00000971"/>
    </source>
</evidence>
<dbReference type="AlphaFoldDB" id="A0A7R9MAR3"/>
<feature type="compositionally biased region" description="Basic residues" evidence="5">
    <location>
        <begin position="185"/>
        <end position="196"/>
    </location>
</feature>
<proteinExistence type="predicted"/>
<evidence type="ECO:0000256" key="2">
    <source>
        <dbReference type="ARBA" id="ARBA00013194"/>
    </source>
</evidence>
<feature type="compositionally biased region" description="Basic and acidic residues" evidence="5">
    <location>
        <begin position="407"/>
        <end position="417"/>
    </location>
</feature>
<name>A0A7R9MAR3_9ACAR</name>
<feature type="compositionally biased region" description="Basic and acidic residues" evidence="5">
    <location>
        <begin position="445"/>
        <end position="471"/>
    </location>
</feature>
<organism evidence="7">
    <name type="scientific">Oppiella nova</name>
    <dbReference type="NCBI Taxonomy" id="334625"/>
    <lineage>
        <taxon>Eukaryota</taxon>
        <taxon>Metazoa</taxon>
        <taxon>Ecdysozoa</taxon>
        <taxon>Arthropoda</taxon>
        <taxon>Chelicerata</taxon>
        <taxon>Arachnida</taxon>
        <taxon>Acari</taxon>
        <taxon>Acariformes</taxon>
        <taxon>Sarcoptiformes</taxon>
        <taxon>Oribatida</taxon>
        <taxon>Brachypylina</taxon>
        <taxon>Oppioidea</taxon>
        <taxon>Oppiidae</taxon>
        <taxon>Oppiella</taxon>
    </lineage>
</organism>
<keyword evidence="4" id="KW-0413">Isomerase</keyword>
<dbReference type="GO" id="GO:0005739">
    <property type="term" value="C:mitochondrion"/>
    <property type="evidence" value="ECO:0007669"/>
    <property type="project" value="TreeGrafter"/>
</dbReference>
<dbReference type="Gene3D" id="2.40.100.10">
    <property type="entry name" value="Cyclophilin-like"/>
    <property type="match status" value="1"/>
</dbReference>
<dbReference type="OrthoDB" id="193499at2759"/>
<dbReference type="GO" id="GO:0016018">
    <property type="term" value="F:cyclosporin A binding"/>
    <property type="evidence" value="ECO:0007669"/>
    <property type="project" value="TreeGrafter"/>
</dbReference>